<sequence length="68" mass="7216">MMRLPLSCLLFSPALPAGCFVRADLAAAGPARPSPVQGHMSIRNAIESAIRATPLYRQGDTIIVAKKP</sequence>
<evidence type="ECO:0000256" key="1">
    <source>
        <dbReference type="SAM" id="SignalP"/>
    </source>
</evidence>
<name>A0A845SN97_9GAMM</name>
<accession>A0A845SN97</accession>
<feature type="chain" id="PRO_5032921906" evidence="1">
    <location>
        <begin position="18"/>
        <end position="68"/>
    </location>
</feature>
<dbReference type="EMBL" id="WUBS01000019">
    <property type="protein sequence ID" value="NDL65509.1"/>
    <property type="molecule type" value="Genomic_DNA"/>
</dbReference>
<organism evidence="2 3">
    <name type="scientific">Acerihabitans arboris</name>
    <dbReference type="NCBI Taxonomy" id="2691583"/>
    <lineage>
        <taxon>Bacteria</taxon>
        <taxon>Pseudomonadati</taxon>
        <taxon>Pseudomonadota</taxon>
        <taxon>Gammaproteobacteria</taxon>
        <taxon>Enterobacterales</taxon>
        <taxon>Pectobacteriaceae</taxon>
        <taxon>Acerihabitans</taxon>
    </lineage>
</organism>
<evidence type="ECO:0000313" key="3">
    <source>
        <dbReference type="Proteomes" id="UP000461443"/>
    </source>
</evidence>
<dbReference type="Proteomes" id="UP000461443">
    <property type="component" value="Unassembled WGS sequence"/>
</dbReference>
<gene>
    <name evidence="2" type="ORF">GRH90_22505</name>
</gene>
<protein>
    <submittedName>
        <fullName evidence="2">Uncharacterized protein</fullName>
    </submittedName>
</protein>
<proteinExistence type="predicted"/>
<evidence type="ECO:0000313" key="2">
    <source>
        <dbReference type="EMBL" id="NDL65509.1"/>
    </source>
</evidence>
<reference evidence="2 3" key="1">
    <citation type="submission" date="2019-12" db="EMBL/GenBank/DDBJ databases">
        <authorList>
            <person name="Lee S.D."/>
        </authorList>
    </citation>
    <scope>NUCLEOTIDE SEQUENCE [LARGE SCALE GENOMIC DNA]</scope>
    <source>
        <strain evidence="2 3">SAP-6</strain>
    </source>
</reference>
<dbReference type="AlphaFoldDB" id="A0A845SN97"/>
<feature type="signal peptide" evidence="1">
    <location>
        <begin position="1"/>
        <end position="17"/>
    </location>
</feature>
<comment type="caution">
    <text evidence="2">The sequence shown here is derived from an EMBL/GenBank/DDBJ whole genome shotgun (WGS) entry which is preliminary data.</text>
</comment>
<keyword evidence="1" id="KW-0732">Signal</keyword>
<keyword evidence="3" id="KW-1185">Reference proteome</keyword>
<dbReference type="RefSeq" id="WP_162368219.1">
    <property type="nucleotide sequence ID" value="NZ_WUBS01000019.1"/>
</dbReference>
<reference evidence="2 3" key="2">
    <citation type="submission" date="2020-02" db="EMBL/GenBank/DDBJ databases">
        <title>The new genus of Enterobacteriales.</title>
        <authorList>
            <person name="Kim I.S."/>
        </authorList>
    </citation>
    <scope>NUCLEOTIDE SEQUENCE [LARGE SCALE GENOMIC DNA]</scope>
    <source>
        <strain evidence="2 3">SAP-6</strain>
    </source>
</reference>